<evidence type="ECO:0000256" key="2">
    <source>
        <dbReference type="ARBA" id="ARBA00022833"/>
    </source>
</evidence>
<protein>
    <submittedName>
        <fullName evidence="7">LIMA1 protein</fullName>
    </submittedName>
</protein>
<evidence type="ECO:0000256" key="4">
    <source>
        <dbReference type="SAM" id="Coils"/>
    </source>
</evidence>
<feature type="compositionally biased region" description="Pro residues" evidence="5">
    <location>
        <begin position="3167"/>
        <end position="3177"/>
    </location>
</feature>
<organism evidence="7 8">
    <name type="scientific">Branchiostoma lanceolatum</name>
    <name type="common">Common lancelet</name>
    <name type="synonym">Amphioxus lanceolatum</name>
    <dbReference type="NCBI Taxonomy" id="7740"/>
    <lineage>
        <taxon>Eukaryota</taxon>
        <taxon>Metazoa</taxon>
        <taxon>Chordata</taxon>
        <taxon>Cephalochordata</taxon>
        <taxon>Leptocardii</taxon>
        <taxon>Amphioxiformes</taxon>
        <taxon>Branchiostomatidae</taxon>
        <taxon>Branchiostoma</taxon>
    </lineage>
</organism>
<evidence type="ECO:0000313" key="7">
    <source>
        <dbReference type="EMBL" id="CAH1241139.1"/>
    </source>
</evidence>
<evidence type="ECO:0000259" key="6">
    <source>
        <dbReference type="PROSITE" id="PS00478"/>
    </source>
</evidence>
<feature type="compositionally biased region" description="Pro residues" evidence="5">
    <location>
        <begin position="3091"/>
        <end position="3119"/>
    </location>
</feature>
<dbReference type="Pfam" id="PF00412">
    <property type="entry name" value="LIM"/>
    <property type="match status" value="1"/>
</dbReference>
<feature type="region of interest" description="Disordered" evidence="5">
    <location>
        <begin position="832"/>
        <end position="857"/>
    </location>
</feature>
<keyword evidence="2" id="KW-0862">Zinc</keyword>
<dbReference type="PROSITE" id="PS00478">
    <property type="entry name" value="LIM_DOMAIN_1"/>
    <property type="match status" value="1"/>
</dbReference>
<feature type="region of interest" description="Disordered" evidence="5">
    <location>
        <begin position="3080"/>
        <end position="3141"/>
    </location>
</feature>
<evidence type="ECO:0000256" key="5">
    <source>
        <dbReference type="SAM" id="MobiDB-lite"/>
    </source>
</evidence>
<feature type="domain" description="LIM zinc-binding" evidence="6">
    <location>
        <begin position="3408"/>
        <end position="3442"/>
    </location>
</feature>
<feature type="compositionally biased region" description="Low complexity" evidence="5">
    <location>
        <begin position="210"/>
        <end position="230"/>
    </location>
</feature>
<feature type="region of interest" description="Disordered" evidence="5">
    <location>
        <begin position="300"/>
        <end position="424"/>
    </location>
</feature>
<feature type="compositionally biased region" description="Low complexity" evidence="5">
    <location>
        <begin position="61"/>
        <end position="74"/>
    </location>
</feature>
<dbReference type="GO" id="GO:0046872">
    <property type="term" value="F:metal ion binding"/>
    <property type="evidence" value="ECO:0007669"/>
    <property type="project" value="UniProtKB-KW"/>
</dbReference>
<feature type="region of interest" description="Disordered" evidence="5">
    <location>
        <begin position="3339"/>
        <end position="3367"/>
    </location>
</feature>
<feature type="coiled-coil region" evidence="4">
    <location>
        <begin position="2464"/>
        <end position="2493"/>
    </location>
</feature>
<keyword evidence="3" id="KW-0440">LIM domain</keyword>
<dbReference type="Proteomes" id="UP000838412">
    <property type="component" value="Chromosome 12"/>
</dbReference>
<dbReference type="SUPFAM" id="SSF57716">
    <property type="entry name" value="Glucocorticoid receptor-like (DNA-binding domain)"/>
    <property type="match status" value="2"/>
</dbReference>
<dbReference type="Gene3D" id="2.10.110.10">
    <property type="entry name" value="Cysteine Rich Protein"/>
    <property type="match status" value="1"/>
</dbReference>
<feature type="compositionally biased region" description="Low complexity" evidence="5">
    <location>
        <begin position="148"/>
        <end position="184"/>
    </location>
</feature>
<dbReference type="CDD" id="cd09358">
    <property type="entry name" value="LIM_Mical_like"/>
    <property type="match status" value="1"/>
</dbReference>
<feature type="compositionally biased region" description="Pro residues" evidence="5">
    <location>
        <begin position="389"/>
        <end position="405"/>
    </location>
</feature>
<dbReference type="PANTHER" id="PTHR13361">
    <property type="entry name" value="WW DOMAIN-BINDING PROTEIN 11"/>
    <property type="match status" value="1"/>
</dbReference>
<accession>A0A8K0E347</accession>
<feature type="compositionally biased region" description="Low complexity" evidence="5">
    <location>
        <begin position="237"/>
        <end position="247"/>
    </location>
</feature>
<feature type="region of interest" description="Disordered" evidence="5">
    <location>
        <begin position="3155"/>
        <end position="3182"/>
    </location>
</feature>
<dbReference type="GO" id="GO:0005681">
    <property type="term" value="C:spliceosomal complex"/>
    <property type="evidence" value="ECO:0007669"/>
    <property type="project" value="TreeGrafter"/>
</dbReference>
<feature type="region of interest" description="Disordered" evidence="5">
    <location>
        <begin position="1"/>
        <end position="281"/>
    </location>
</feature>
<feature type="compositionally biased region" description="Basic and acidic residues" evidence="5">
    <location>
        <begin position="248"/>
        <end position="264"/>
    </location>
</feature>
<dbReference type="EMBL" id="OV696697">
    <property type="protein sequence ID" value="CAH1241139.1"/>
    <property type="molecule type" value="Genomic_DNA"/>
</dbReference>
<evidence type="ECO:0000313" key="8">
    <source>
        <dbReference type="Proteomes" id="UP000838412"/>
    </source>
</evidence>
<feature type="compositionally biased region" description="Low complexity" evidence="5">
    <location>
        <begin position="3347"/>
        <end position="3360"/>
    </location>
</feature>
<dbReference type="SMART" id="SM00132">
    <property type="entry name" value="LIM"/>
    <property type="match status" value="1"/>
</dbReference>
<evidence type="ECO:0000256" key="3">
    <source>
        <dbReference type="ARBA" id="ARBA00023038"/>
    </source>
</evidence>
<dbReference type="PANTHER" id="PTHR13361:SF1">
    <property type="entry name" value="WW DOMAIN-BINDING PROTEIN 11"/>
    <property type="match status" value="1"/>
</dbReference>
<feature type="region of interest" description="Disordered" evidence="5">
    <location>
        <begin position="3484"/>
        <end position="3508"/>
    </location>
</feature>
<name>A0A8K0E347_BRALA</name>
<keyword evidence="4" id="KW-0175">Coiled coil</keyword>
<sequence>MADKPAPAEASPPTVQETTDDYFLSIKEAEPSQYPAPVSDAPGETKEETEPMPLPPPPPAAEVAQEVAEPTAVEQSPVVAQEAAETPTVVAEPPKEPPPAAAVEEAAPEASAAEPTAAEQSPVVEEAADSESAPPPQEVTQVAEVVPQTAEVAPTEAPTAQATVAEESPAPVVEEAAAVTDVAPSSPETALEAVEAPTAQASVAEESPTPVIEEAAAIAEVAPQEATPTAGEPPAPAVEEAPPSVLEAPKEPAKPEESSAKIKMEVTASEVEPATPDVAQEAVVPVVSWSVADAYVDASEVTADVSVPKTEVTPAPPPSLTPAEAPQAEPKEKPKAEVAPPPAPVEKPNAKIAPPTSAVEKPKVTPPPTEKPKAKFAPPPTEKPKAKVAPPPAPIEKPKAAPPPPAKKKKKAKAPPAKPVPVEVKEETKTVTFAPGEPEVISETFIEMSDPIFETAEAVQISRTIVEVEIVSKTTTLSIPKTSVAMVTSKTKDENAPVESKVTVVRTVTPSAQPEVMRKIQKLQAKAQPQTPPPEVKGVRKVTRIVTEEKQPEVTEVRKVTKTTVEQPEVTEMRKVTRTVIEQPPEVTEVRRVTRTVTEQPEVSEVRRVTRTVTSQPEVSEVRRVTRTVTEQPEVSEVRRVTRTVTSQPEVSETRTFTRTVSEQQPQVTQVRKVTRTLSSDQKPDVKTTTFRTVTSKAEPPEVRKTTKVTTTVMKGEPVTTTQTKVEKTAVRPETKVHTTTKVEPPKIVRKVEVREAPPTVTKTVVHKVESAPEVKKTIIEAPPMKVYKKFTRVEQPSGPSRVTVRRTEFEAGPGDIETRKLKHRIITTTTTTTTEDGETTEDVETRTEESSEVDGGKRVGKLTTYRIEGEHPVRRGEELQRDEATLREVRLQRLRARFEAGEQLTDEEKISMQRMIEEERSSMPGPGVSWELRHKFEKGDVRNAELNIQREVATEVVRDSYGQLIPKFDRGEVHTAEPTYQGEKPEDVPTGVSTVFKRKFEKGDVRNAELLDFSEEAVVAMGAAKGLKNPFEVNADMVHNAEFNIQKEQCPLYDRYVPEKKKFEKGDVSNLEFDRQPKFELAKEIKYIKFERKKAEPVEQEVGTVFTKDVPPPEVAVVKETMKKKFVTGDVHNAEFEELQKQYREETVGELQEVQQERKQAEKVEQVVGTIFFKDQPYEVCKDLLGSMRLRFLQGDVHNAEFDERSRVEALQEISLVRSERSKAEQVEQLVGTVFFKDQPYEVCKNVAGKLRLRFREGEVSNAEFDERSKLEVLEELQQVRQDLLKAEKVDQVVGTIFYKDQPYQVCQDVAGQMRLMFRGEVHNVEEDDRPILERTEELEQVKEAVQSAERVDQVVGTLVFKDRPYEICKDLAGGMKLRFSEGNVSNAEFDYRTVIETQEEIERMRVERLAQEQVDQSDVGTRYDRDIPPPTVGAVKASMAEKFKRGDVHNAEFDLAEKERTVGELKFVQEERAKAEQVEQVVGTIYYKEEPYEVCQDVNTGTMRLRFLQGKAWNAELREVGKLELAEEIELVKSLRRPPGKLFIEQAVGTVYFKDHPYDICKDTAGNLRLRFQTGDVHNAELDLQSRIESIEEIEQVKRERAGAQPVEQVVGTIYIKEIPYNVCKDVTGSMRLKFREGDVHNVEVDERTQLERMEELSTVKEARTQTVTEEQIVGTIYYKDRPYEICQDAAGQMRLRFQKGDVHNAEFDVRSKLETVEEIERVKEAVQSAERVEQVVGTIYFKDQPYEVCRDTAGSMRIRFLKGDVHNAEFDEEYRQQLIRELAEVKESIASAEKVDQIVGTVYFKDKPYEVCRDVSGSMKLRFTEGDVSNAEFDMRSKEQVEEEISMVREAVSSAERVEQVVGTIYYKDQPYDVCRDLAGAMRMRFRTEDVHNAEFDTREREEIEYEIQRVKEERAQAEFEDQIVGTIYYKDQPYEVCRDTVGRLQIRWGQGDVQNAELTDVGKLKLAEEIEEVHKERATAGRIKQDVGAIYDKEAPGPEVGKLKWQMQQKFKEGDVFNAELDRTDWLQAQQEIERVRYERKDFQPEDQVVGAIYFKDQPYDVCKDVTGALRLMFRTGEVIHADFDESFRLQAMEEIEEVRRERAQAQFEEQIVGTVYYKDQPYDICQDLAGKLRLRFLKGDVHNAELTDVGKLELQREIEEVERERVGAQPIDQRVGTNYTPEKPSRDVGKVKWAMQNKFKKGDVSNIEIDREYYQQKAQELEEVKVGRLQFEPVEQVVGTLYYKEIPFEVCKDVGGQLRMRFRKGNVSNIEIDEESRMMTLKELELVQEERKKAVFEQQTVGTVYWKDKPYEICRDTAGKLLMRFLEGDVHNAELADVGKLQLREEIEEVQKERANVQPLNQQVGTNYTPEKPTKDVGKVKWSMQDKFRKGDVSNIEINREYYEEKAKEIEDVKVGRLNFEAEEQIVGTVYYKDRPYEVCRDLAGQLRMRFAQGNVSNIEIDEETRRRAIEELELVREEREKAVFEEQTVGTVYWKDQPYEVCRDTTGKLLMHFLEGDVHNAELRDVGKLEIKQEIQEVQKERANVQPLDQQVGTNYTPEKAPTDIGKIKWSMQNKFKKGGVTNIEIDREYYVEKEKELEEVKVGRLNFEQVDQQVGTVYEKDVVPGSVKKVKKEASRKFKTGDVSNAELDVSSRMEALQELESVRTERSQMEFEQQVVGTVYEKDVPPPECKVRKFVAEKFKKGDVSNIEINREIFEQKQKELEEVRVGRLSIEAEDQIVGARYDKEVIPARIDTAKEARMKFLQGQVSNAELDDRTRQEALAELESVRSARLQMEEVRQEVGTRYDKDIPPPECCQVKKIGAAKFKEGDVHNAELDFRSRLEAEKEIERVLVERQQYEDEVLPVGTVVERERADLVCKDASRQVKGRFVNGVVEDEHEHDPGLKEREEITEEILMIRQRQLEEEERLIRERFERGEIISEEVIQRLRESRRRIQEEIEEYVLTTPTEIRVVYESEPTDSDLPHEGDMEDVPVVLGKSRNLKQRFESLGDEEELVIMHVPKDRVWAPPEKPWTTPTEPRVFKKVTYTPASGPAKKHQVAKVEMVRSARVQLEDQSGLSAHQFLPQIPPRKPPPRIEPPKVPSPEKPVTPPPQPKPKKVEFTPAPAPPPPKKHKVVKVEMIRNARVQLEKPGGQSPHQFIPPHAPPKPPPRIEPPKVKFEEPTLVPAAVPRKVTVGPMTETKTVTKAVVAKPVKGPKTVVIGPVVESQKVSTAGREVSTKREESRDVTVKRDETRKAFVGPAQVTTKVETVRGDPSVQRHVETGPVEEVREVITDPDGTKRTIIRRRVVKTTKTTTSTPVITKRVETKTQAVRSGVTRTAESKMTTTSKKVTSSSGESVAKATKTITRQVTPGDMRVETQIKQARSQDKTSKAATVLPGKEYCFVCGKRVWPMEKLSADDVTYHRGCFRCQKCSCVLSLREYVAYNGNLYCRPHFFEITGHRRGLFYFFTDKLTEGKAPEPKPVIEKPVTPPPELKKVSSNPDSISLGGVYPCTCTPASKETQGKLLGQP</sequence>
<keyword evidence="1" id="KW-0479">Metal-binding</keyword>
<evidence type="ECO:0000256" key="1">
    <source>
        <dbReference type="ARBA" id="ARBA00022723"/>
    </source>
</evidence>
<gene>
    <name evidence="7" type="primary">LIMA1</name>
    <name evidence="7" type="ORF">BLAG_LOCUS4902</name>
</gene>
<feature type="compositionally biased region" description="Low complexity" evidence="5">
    <location>
        <begin position="101"/>
        <end position="119"/>
    </location>
</feature>
<dbReference type="InterPro" id="IPR001781">
    <property type="entry name" value="Znf_LIM"/>
</dbReference>
<proteinExistence type="predicted"/>
<keyword evidence="8" id="KW-1185">Reference proteome</keyword>
<dbReference type="OrthoDB" id="1679758at2759"/>
<reference evidence="7" key="1">
    <citation type="submission" date="2022-01" db="EMBL/GenBank/DDBJ databases">
        <authorList>
            <person name="Braso-Vives M."/>
        </authorList>
    </citation>
    <scope>NUCLEOTIDE SEQUENCE</scope>
</reference>
<feature type="coiled-coil region" evidence="4">
    <location>
        <begin position="1897"/>
        <end position="1924"/>
    </location>
</feature>
<feature type="compositionally biased region" description="Basic and acidic residues" evidence="5">
    <location>
        <begin position="844"/>
        <end position="857"/>
    </location>
</feature>